<dbReference type="InterPro" id="IPR040624">
    <property type="entry name" value="HalOD1"/>
</dbReference>
<organism evidence="2 3">
    <name type="scientific">Halomarina ordinaria</name>
    <dbReference type="NCBI Taxonomy" id="3033939"/>
    <lineage>
        <taxon>Archaea</taxon>
        <taxon>Methanobacteriati</taxon>
        <taxon>Methanobacteriota</taxon>
        <taxon>Stenosarchaea group</taxon>
        <taxon>Halobacteria</taxon>
        <taxon>Halobacteriales</taxon>
        <taxon>Natronomonadaceae</taxon>
        <taxon>Halomarina</taxon>
    </lineage>
</organism>
<feature type="domain" description="Halobacterial output" evidence="1">
    <location>
        <begin position="11"/>
        <end position="77"/>
    </location>
</feature>
<protein>
    <submittedName>
        <fullName evidence="2">HalOD1 output domain-containing protein</fullName>
    </submittedName>
</protein>
<dbReference type="RefSeq" id="WP_304448466.1">
    <property type="nucleotide sequence ID" value="NZ_JARRAH010000001.1"/>
</dbReference>
<dbReference type="AlphaFoldDB" id="A0ABD5U8W8"/>
<name>A0ABD5U8W8_9EURY</name>
<dbReference type="Pfam" id="PF18545">
    <property type="entry name" value="HalOD1"/>
    <property type="match status" value="1"/>
</dbReference>
<keyword evidence="3" id="KW-1185">Reference proteome</keyword>
<dbReference type="Proteomes" id="UP001596406">
    <property type="component" value="Unassembled WGS sequence"/>
</dbReference>
<reference evidence="2 3" key="1">
    <citation type="journal article" date="2019" name="Int. J. Syst. Evol. Microbiol.">
        <title>The Global Catalogue of Microorganisms (GCM) 10K type strain sequencing project: providing services to taxonomists for standard genome sequencing and annotation.</title>
        <authorList>
            <consortium name="The Broad Institute Genomics Platform"/>
            <consortium name="The Broad Institute Genome Sequencing Center for Infectious Disease"/>
            <person name="Wu L."/>
            <person name="Ma J."/>
        </authorList>
    </citation>
    <scope>NUCLEOTIDE SEQUENCE [LARGE SCALE GENOMIC DNA]</scope>
    <source>
        <strain evidence="2 3">PSRA2</strain>
    </source>
</reference>
<accession>A0ABD5U8W8</accession>
<proteinExistence type="predicted"/>
<evidence type="ECO:0000259" key="1">
    <source>
        <dbReference type="Pfam" id="PF18545"/>
    </source>
</evidence>
<gene>
    <name evidence="2" type="ORF">ACFQHK_09720</name>
</gene>
<comment type="caution">
    <text evidence="2">The sequence shown here is derived from an EMBL/GenBank/DDBJ whole genome shotgun (WGS) entry which is preliminary data.</text>
</comment>
<dbReference type="EMBL" id="JBHSXM010000001">
    <property type="protein sequence ID" value="MFC6836789.1"/>
    <property type="molecule type" value="Genomic_DNA"/>
</dbReference>
<sequence>MNHRQRSDSIRPSVAIVERIADLEGADPLSLDPPLNDVIDADALDELCASPLGDLNVTFEYRDYLLTVTADGTVSVRRSTYDTATVESPQRSIRAFSD</sequence>
<evidence type="ECO:0000313" key="3">
    <source>
        <dbReference type="Proteomes" id="UP001596406"/>
    </source>
</evidence>
<evidence type="ECO:0000313" key="2">
    <source>
        <dbReference type="EMBL" id="MFC6836789.1"/>
    </source>
</evidence>